<name>A0ABQ2RHZ8_9ACTN</name>
<sequence>MAARGDPSVAASDEWVDENGVRMPAGDAHAWWQGTNQTLCGLALSRSRLRRFAHVPWPDAFPETGGAAEEIRRVCPKCRAASGHGRSGRSWTRTDPRP</sequence>
<accession>A0ABQ2RHZ8</accession>
<dbReference type="RefSeq" id="WP_189250718.1">
    <property type="nucleotide sequence ID" value="NZ_BMQJ01000027.1"/>
</dbReference>
<dbReference type="Proteomes" id="UP000611554">
    <property type="component" value="Unassembled WGS sequence"/>
</dbReference>
<evidence type="ECO:0000313" key="2">
    <source>
        <dbReference type="EMBL" id="GGQ30018.1"/>
    </source>
</evidence>
<gene>
    <name evidence="2" type="ORF">GCM10010140_70160</name>
</gene>
<organism evidence="2 3">
    <name type="scientific">Streptosporangium pseudovulgare</name>
    <dbReference type="NCBI Taxonomy" id="35765"/>
    <lineage>
        <taxon>Bacteria</taxon>
        <taxon>Bacillati</taxon>
        <taxon>Actinomycetota</taxon>
        <taxon>Actinomycetes</taxon>
        <taxon>Streptosporangiales</taxon>
        <taxon>Streptosporangiaceae</taxon>
        <taxon>Streptosporangium</taxon>
    </lineage>
</organism>
<evidence type="ECO:0000256" key="1">
    <source>
        <dbReference type="SAM" id="MobiDB-lite"/>
    </source>
</evidence>
<keyword evidence="3" id="KW-1185">Reference proteome</keyword>
<feature type="region of interest" description="Disordered" evidence="1">
    <location>
        <begin position="79"/>
        <end position="98"/>
    </location>
</feature>
<protein>
    <recommendedName>
        <fullName evidence="4">Zinc-ribbon domain-containing protein</fullName>
    </recommendedName>
</protein>
<proteinExistence type="predicted"/>
<evidence type="ECO:0000313" key="3">
    <source>
        <dbReference type="Proteomes" id="UP000611554"/>
    </source>
</evidence>
<evidence type="ECO:0008006" key="4">
    <source>
        <dbReference type="Google" id="ProtNLM"/>
    </source>
</evidence>
<reference evidence="3" key="1">
    <citation type="journal article" date="2019" name="Int. J. Syst. Evol. Microbiol.">
        <title>The Global Catalogue of Microorganisms (GCM) 10K type strain sequencing project: providing services to taxonomists for standard genome sequencing and annotation.</title>
        <authorList>
            <consortium name="The Broad Institute Genomics Platform"/>
            <consortium name="The Broad Institute Genome Sequencing Center for Infectious Disease"/>
            <person name="Wu L."/>
            <person name="Ma J."/>
        </authorList>
    </citation>
    <scope>NUCLEOTIDE SEQUENCE [LARGE SCALE GENOMIC DNA]</scope>
    <source>
        <strain evidence="3">JCM 3115</strain>
    </source>
</reference>
<dbReference type="EMBL" id="BMQJ01000027">
    <property type="protein sequence ID" value="GGQ30018.1"/>
    <property type="molecule type" value="Genomic_DNA"/>
</dbReference>
<comment type="caution">
    <text evidence="2">The sequence shown here is derived from an EMBL/GenBank/DDBJ whole genome shotgun (WGS) entry which is preliminary data.</text>
</comment>